<feature type="compositionally biased region" description="Polar residues" evidence="1">
    <location>
        <begin position="289"/>
        <end position="298"/>
    </location>
</feature>
<protein>
    <submittedName>
        <fullName evidence="3">Uncharacterized protein isoform X1</fullName>
    </submittedName>
</protein>
<organism evidence="2 3">
    <name type="scientific">Physeter macrocephalus</name>
    <name type="common">Sperm whale</name>
    <name type="synonym">Physeter catodon</name>
    <dbReference type="NCBI Taxonomy" id="9755"/>
    <lineage>
        <taxon>Eukaryota</taxon>
        <taxon>Metazoa</taxon>
        <taxon>Chordata</taxon>
        <taxon>Craniata</taxon>
        <taxon>Vertebrata</taxon>
        <taxon>Euteleostomi</taxon>
        <taxon>Mammalia</taxon>
        <taxon>Eutheria</taxon>
        <taxon>Laurasiatheria</taxon>
        <taxon>Artiodactyla</taxon>
        <taxon>Whippomorpha</taxon>
        <taxon>Cetacea</taxon>
        <taxon>Odontoceti</taxon>
        <taxon>Physeteridae</taxon>
        <taxon>Physeter</taxon>
    </lineage>
</organism>
<evidence type="ECO:0000256" key="1">
    <source>
        <dbReference type="SAM" id="MobiDB-lite"/>
    </source>
</evidence>
<proteinExistence type="predicted"/>
<evidence type="ECO:0000313" key="3">
    <source>
        <dbReference type="RefSeq" id="XP_028342622.1"/>
    </source>
</evidence>
<dbReference type="Proteomes" id="UP000248484">
    <property type="component" value="Unplaced"/>
</dbReference>
<feature type="region of interest" description="Disordered" evidence="1">
    <location>
        <begin position="242"/>
        <end position="269"/>
    </location>
</feature>
<dbReference type="InParanoid" id="A0A455B1H4"/>
<name>A0A455B1H4_PHYMC</name>
<accession>A0A455B1H4</accession>
<feature type="region of interest" description="Disordered" evidence="1">
    <location>
        <begin position="111"/>
        <end position="155"/>
    </location>
</feature>
<feature type="region of interest" description="Disordered" evidence="1">
    <location>
        <begin position="282"/>
        <end position="302"/>
    </location>
</feature>
<keyword evidence="2" id="KW-1185">Reference proteome</keyword>
<dbReference type="RefSeq" id="XP_028342622.1">
    <property type="nucleotide sequence ID" value="XM_028486821.2"/>
</dbReference>
<dbReference type="GeneID" id="114485429"/>
<sequence length="388" mass="40576">MEDGPSWHGKWHRKPWSLEGGRRNDFRNCVINFLMTSLAGPNRAFHMVGAQYVSPLSPPWFRDGGTFRTSAQGRLSAEGWTPGLSAGGAWAAAWAAPSLAWSYQPTPAPTPSRLCCPGPPTRLRNPSQGSACGQRRPDSRRLPGAGGASAPPASRLPPCLSLGTSTWPVCASLCLLAPPLQRFAAPSPSRAGSAHLGGALSSPHPAGVAHQTAAGPLKIFSEGRRSRWGGALKPETLLFCLTHPPTQSHNKDPRSLPPGHKTSPSSSGLLSSAVWWGHCEDDSPRAGSSDVSPEQDSSCEGGDLSHAPVSWGVCKVPLGTPCAWSVPGQAGRGSLLCQVPGKAWQAAQSWAPGPSKVELGEGSQAAEVPHLGLNPCFPGITGTFFSQN</sequence>
<dbReference type="KEGG" id="pcad:114485429"/>
<gene>
    <name evidence="3" type="primary">LOC114485429</name>
</gene>
<evidence type="ECO:0000313" key="2">
    <source>
        <dbReference type="Proteomes" id="UP000248484"/>
    </source>
</evidence>
<feature type="region of interest" description="Disordered" evidence="1">
    <location>
        <begin position="185"/>
        <end position="209"/>
    </location>
</feature>
<dbReference type="AlphaFoldDB" id="A0A455B1H4"/>
<reference evidence="3" key="1">
    <citation type="submission" date="2025-08" db="UniProtKB">
        <authorList>
            <consortium name="RefSeq"/>
        </authorList>
    </citation>
    <scope>IDENTIFICATION</scope>
    <source>
        <tissue evidence="3">Muscle</tissue>
    </source>
</reference>